<evidence type="ECO:0000313" key="17">
    <source>
        <dbReference type="Proteomes" id="UP000006875"/>
    </source>
</evidence>
<keyword evidence="5 11" id="KW-0547">Nucleotide-binding</keyword>
<feature type="binding site" evidence="11">
    <location>
        <begin position="108"/>
        <end position="114"/>
    </location>
    <ligand>
        <name>ATP</name>
        <dbReference type="ChEBI" id="CHEBI:30616"/>
    </ligand>
</feature>
<reference evidence="16 17" key="1">
    <citation type="journal article" date="2010" name="Stand. Genomic Sci.">
        <title>Complete genome sequence of Ilyobacter polytropus type strain (CuHbu1).</title>
        <authorList>
            <person name="Sikorski J."/>
            <person name="Chertkov O."/>
            <person name="Lapidus A."/>
            <person name="Nolan M."/>
            <person name="Lucas S."/>
            <person name="Del Rio T.G."/>
            <person name="Tice H."/>
            <person name="Cheng J.F."/>
            <person name="Tapia R."/>
            <person name="Han C."/>
            <person name="Goodwin L."/>
            <person name="Pitluck S."/>
            <person name="Liolios K."/>
            <person name="Ivanova N."/>
            <person name="Mavromatis K."/>
            <person name="Mikhailova N."/>
            <person name="Pati A."/>
            <person name="Chen A."/>
            <person name="Palaniappan K."/>
            <person name="Land M."/>
            <person name="Hauser L."/>
            <person name="Chang Y.J."/>
            <person name="Jeffries C.D."/>
            <person name="Brambilla E."/>
            <person name="Yasawong M."/>
            <person name="Rohde M."/>
            <person name="Pukall R."/>
            <person name="Spring S."/>
            <person name="Goker M."/>
            <person name="Woyke T."/>
            <person name="Bristow J."/>
            <person name="Eisen J.A."/>
            <person name="Markowitz V."/>
            <person name="Hugenholtz P."/>
            <person name="Kyrpides N.C."/>
            <person name="Klenk H.P."/>
        </authorList>
    </citation>
    <scope>NUCLEOTIDE SEQUENCE [LARGE SCALE GENOMIC DNA]</scope>
    <source>
        <strain evidence="17">ATCC 51220 / DSM 2926 / LMG 16218 / CuHBu1</strain>
    </source>
</reference>
<comment type="similarity">
    <text evidence="1 11">Belongs to the MurCDEF family. MurE subfamily.</text>
</comment>
<comment type="subcellular location">
    <subcellularLocation>
        <location evidence="11 12">Cytoplasm</location>
    </subcellularLocation>
</comment>
<dbReference type="Gene3D" id="3.40.1390.10">
    <property type="entry name" value="MurE/MurF, N-terminal domain"/>
    <property type="match status" value="1"/>
</dbReference>
<dbReference type="PANTHER" id="PTHR23135:SF4">
    <property type="entry name" value="UDP-N-ACETYLMURAMOYL-L-ALANYL-D-GLUTAMATE--2,6-DIAMINOPIMELATE LIGASE MURE HOMOLOG, CHLOROPLASTIC"/>
    <property type="match status" value="1"/>
</dbReference>
<keyword evidence="6 11" id="KW-0067">ATP-binding</keyword>
<dbReference type="InterPro" id="IPR000713">
    <property type="entry name" value="Mur_ligase_N"/>
</dbReference>
<evidence type="ECO:0000259" key="14">
    <source>
        <dbReference type="Pfam" id="PF02875"/>
    </source>
</evidence>
<comment type="caution">
    <text evidence="11">Lacks conserved residue(s) required for the propagation of feature annotation.</text>
</comment>
<comment type="PTM">
    <text evidence="11">Carboxylation is probably crucial for Mg(2+) binding and, consequently, for the gamma-phosphate positioning of ATP.</text>
</comment>
<dbReference type="GO" id="GO:0008765">
    <property type="term" value="F:UDP-N-acetylmuramoylalanyl-D-glutamate-2,6-diaminopimelate ligase activity"/>
    <property type="evidence" value="ECO:0007669"/>
    <property type="project" value="UniProtKB-UniRule"/>
</dbReference>
<dbReference type="InterPro" id="IPR035911">
    <property type="entry name" value="MurE/MurF_N"/>
</dbReference>
<evidence type="ECO:0000256" key="11">
    <source>
        <dbReference type="HAMAP-Rule" id="MF_00208"/>
    </source>
</evidence>
<feature type="short sequence motif" description="Meso-diaminopimelate recognition motif" evidence="11">
    <location>
        <begin position="396"/>
        <end position="399"/>
    </location>
</feature>
<feature type="binding site" evidence="11">
    <location>
        <position position="175"/>
    </location>
    <ligand>
        <name>UDP-N-acetyl-alpha-D-muramoyl-L-alanyl-D-glutamate</name>
        <dbReference type="ChEBI" id="CHEBI:83900"/>
    </ligand>
</feature>
<dbReference type="Gene3D" id="3.40.1190.10">
    <property type="entry name" value="Mur-like, catalytic domain"/>
    <property type="match status" value="1"/>
</dbReference>
<dbReference type="GO" id="GO:0009252">
    <property type="term" value="P:peptidoglycan biosynthetic process"/>
    <property type="evidence" value="ECO:0007669"/>
    <property type="project" value="UniProtKB-UniRule"/>
</dbReference>
<evidence type="ECO:0000259" key="13">
    <source>
        <dbReference type="Pfam" id="PF01225"/>
    </source>
</evidence>
<dbReference type="PROSITE" id="PS01011">
    <property type="entry name" value="FOLYLPOLYGLU_SYNT_1"/>
    <property type="match status" value="1"/>
</dbReference>
<evidence type="ECO:0000256" key="2">
    <source>
        <dbReference type="ARBA" id="ARBA00022490"/>
    </source>
</evidence>
<keyword evidence="11" id="KW-0460">Magnesium</keyword>
<dbReference type="SUPFAM" id="SSF53244">
    <property type="entry name" value="MurD-like peptide ligases, peptide-binding domain"/>
    <property type="match status" value="1"/>
</dbReference>
<keyword evidence="4 11" id="KW-0132">Cell division</keyword>
<dbReference type="GO" id="GO:0005524">
    <property type="term" value="F:ATP binding"/>
    <property type="evidence" value="ECO:0007669"/>
    <property type="project" value="UniProtKB-UniRule"/>
</dbReference>
<evidence type="ECO:0000256" key="3">
    <source>
        <dbReference type="ARBA" id="ARBA00022598"/>
    </source>
</evidence>
<dbReference type="NCBIfam" id="NF001126">
    <property type="entry name" value="PRK00139.1-4"/>
    <property type="match status" value="1"/>
</dbReference>
<evidence type="ECO:0000259" key="15">
    <source>
        <dbReference type="Pfam" id="PF08245"/>
    </source>
</evidence>
<feature type="binding site" evidence="11">
    <location>
        <position position="183"/>
    </location>
    <ligand>
        <name>UDP-N-acetyl-alpha-D-muramoyl-L-alanyl-D-glutamate</name>
        <dbReference type="ChEBI" id="CHEBI:83900"/>
    </ligand>
</feature>
<keyword evidence="2 11" id="KW-0963">Cytoplasm</keyword>
<dbReference type="SUPFAM" id="SSF63418">
    <property type="entry name" value="MurE/MurF N-terminal domain"/>
    <property type="match status" value="1"/>
</dbReference>
<dbReference type="SUPFAM" id="SSF53623">
    <property type="entry name" value="MurD-like peptide ligases, catalytic domain"/>
    <property type="match status" value="1"/>
</dbReference>
<dbReference type="Pfam" id="PF08245">
    <property type="entry name" value="Mur_ligase_M"/>
    <property type="match status" value="1"/>
</dbReference>
<dbReference type="HAMAP" id="MF_00208">
    <property type="entry name" value="MurE"/>
    <property type="match status" value="1"/>
</dbReference>
<dbReference type="InterPro" id="IPR005761">
    <property type="entry name" value="UDP-N-AcMur-Glu-dNH2Pim_ligase"/>
</dbReference>
<keyword evidence="8 11" id="KW-0573">Peptidoglycan synthesis</keyword>
<feature type="binding site" evidence="11">
    <location>
        <position position="147"/>
    </location>
    <ligand>
        <name>UDP-N-acetyl-alpha-D-muramoyl-L-alanyl-D-glutamate</name>
        <dbReference type="ChEBI" id="CHEBI:83900"/>
    </ligand>
</feature>
<evidence type="ECO:0000256" key="4">
    <source>
        <dbReference type="ARBA" id="ARBA00022618"/>
    </source>
</evidence>
<feature type="binding site" evidence="11">
    <location>
        <position position="451"/>
    </location>
    <ligand>
        <name>meso-2,6-diaminopimelate</name>
        <dbReference type="ChEBI" id="CHEBI:57791"/>
    </ligand>
</feature>
<gene>
    <name evidence="11" type="primary">murE</name>
    <name evidence="16" type="ordered locus">Ilyop_1544</name>
</gene>
<dbReference type="Proteomes" id="UP000006875">
    <property type="component" value="Chromosome"/>
</dbReference>
<dbReference type="Gene3D" id="3.90.190.20">
    <property type="entry name" value="Mur ligase, C-terminal domain"/>
    <property type="match status" value="1"/>
</dbReference>
<dbReference type="GO" id="GO:0008360">
    <property type="term" value="P:regulation of cell shape"/>
    <property type="evidence" value="ECO:0007669"/>
    <property type="project" value="UniProtKB-KW"/>
</dbReference>
<evidence type="ECO:0000256" key="6">
    <source>
        <dbReference type="ARBA" id="ARBA00022840"/>
    </source>
</evidence>
<evidence type="ECO:0000256" key="5">
    <source>
        <dbReference type="ARBA" id="ARBA00022741"/>
    </source>
</evidence>
<dbReference type="Pfam" id="PF01225">
    <property type="entry name" value="Mur_ligase"/>
    <property type="match status" value="1"/>
</dbReference>
<keyword evidence="7 11" id="KW-0133">Cell shape</keyword>
<dbReference type="InterPro" id="IPR018109">
    <property type="entry name" value="Folylpolyglutamate_synth_CS"/>
</dbReference>
<organism evidence="16 17">
    <name type="scientific">Ilyobacter polytropus (strain ATCC 51220 / DSM 2926 / LMG 16218 / CuHBu1)</name>
    <dbReference type="NCBI Taxonomy" id="572544"/>
    <lineage>
        <taxon>Bacteria</taxon>
        <taxon>Fusobacteriati</taxon>
        <taxon>Fusobacteriota</taxon>
        <taxon>Fusobacteriia</taxon>
        <taxon>Fusobacteriales</taxon>
        <taxon>Fusobacteriaceae</taxon>
        <taxon>Ilyobacter</taxon>
    </lineage>
</organism>
<dbReference type="EC" id="6.3.2.13" evidence="11"/>
<feature type="binding site" evidence="11">
    <location>
        <position position="372"/>
    </location>
    <ligand>
        <name>meso-2,6-diaminopimelate</name>
        <dbReference type="ChEBI" id="CHEBI:57791"/>
    </ligand>
</feature>
<proteinExistence type="inferred from homology"/>
<feature type="binding site" evidence="11">
    <location>
        <begin position="148"/>
        <end position="149"/>
    </location>
    <ligand>
        <name>UDP-N-acetyl-alpha-D-muramoyl-L-alanyl-D-glutamate</name>
        <dbReference type="ChEBI" id="CHEBI:83900"/>
    </ligand>
</feature>
<evidence type="ECO:0000256" key="12">
    <source>
        <dbReference type="RuleBase" id="RU004135"/>
    </source>
</evidence>
<feature type="domain" description="Mur ligase C-terminal" evidence="14">
    <location>
        <begin position="323"/>
        <end position="449"/>
    </location>
</feature>
<dbReference type="PANTHER" id="PTHR23135">
    <property type="entry name" value="MUR LIGASE FAMILY MEMBER"/>
    <property type="match status" value="1"/>
</dbReference>
<dbReference type="InterPro" id="IPR004101">
    <property type="entry name" value="Mur_ligase_C"/>
</dbReference>
<dbReference type="InterPro" id="IPR036565">
    <property type="entry name" value="Mur-like_cat_sf"/>
</dbReference>
<dbReference type="HOGENOM" id="CLU_022291_4_1_0"/>
<evidence type="ECO:0000256" key="1">
    <source>
        <dbReference type="ARBA" id="ARBA00005898"/>
    </source>
</evidence>
<dbReference type="Pfam" id="PF02875">
    <property type="entry name" value="Mur_ligase_C"/>
    <property type="match status" value="1"/>
</dbReference>
<dbReference type="GO" id="GO:0004326">
    <property type="term" value="F:tetrahydrofolylpolyglutamate synthase activity"/>
    <property type="evidence" value="ECO:0007669"/>
    <property type="project" value="InterPro"/>
</dbReference>
<accession>E3H8Q9</accession>
<dbReference type="GO" id="GO:0051301">
    <property type="term" value="P:cell division"/>
    <property type="evidence" value="ECO:0007669"/>
    <property type="project" value="UniProtKB-KW"/>
</dbReference>
<dbReference type="GO" id="GO:0000287">
    <property type="term" value="F:magnesium ion binding"/>
    <property type="evidence" value="ECO:0007669"/>
    <property type="project" value="UniProtKB-UniRule"/>
</dbReference>
<keyword evidence="3 11" id="KW-0436">Ligase</keyword>
<comment type="pathway">
    <text evidence="11 12">Cell wall biogenesis; peptidoglycan biosynthesis.</text>
</comment>
<comment type="catalytic activity">
    <reaction evidence="11">
        <text>UDP-N-acetyl-alpha-D-muramoyl-L-alanyl-D-glutamate + meso-2,6-diaminopimelate + ATP = UDP-N-acetyl-alpha-D-muramoyl-L-alanyl-gamma-D-glutamyl-meso-2,6-diaminopimelate + ADP + phosphate + H(+)</text>
        <dbReference type="Rhea" id="RHEA:23676"/>
        <dbReference type="ChEBI" id="CHEBI:15378"/>
        <dbReference type="ChEBI" id="CHEBI:30616"/>
        <dbReference type="ChEBI" id="CHEBI:43474"/>
        <dbReference type="ChEBI" id="CHEBI:57791"/>
        <dbReference type="ChEBI" id="CHEBI:83900"/>
        <dbReference type="ChEBI" id="CHEBI:83905"/>
        <dbReference type="ChEBI" id="CHEBI:456216"/>
        <dbReference type="EC" id="6.3.2.13"/>
    </reaction>
</comment>
<feature type="domain" description="Mur ligase central" evidence="15">
    <location>
        <begin position="106"/>
        <end position="301"/>
    </location>
</feature>
<dbReference type="EMBL" id="CP002281">
    <property type="protein sequence ID" value="ADO83323.1"/>
    <property type="molecule type" value="Genomic_DNA"/>
</dbReference>
<dbReference type="InterPro" id="IPR036615">
    <property type="entry name" value="Mur_ligase_C_dom_sf"/>
</dbReference>
<sequence length="478" mass="53640">MVEILNGIDYKILKKFETGPFSGMEYDSRKVKKGDIFVALEGAAFDGHKFIDMAVENGASAVIGSKEIEVNHDITYIVVKNLRQKLGVIASNFYKWPQKKLEIVGITGTNGKTTTTYLLEQILGEDKVSRIGTVEYKVGNEIIPAPNTTPESLDLIKICRKSVDRGIKYLIMEVSSHALEMGRVEMIDFDVTAFTNLTPEHLDYHKDMEEYFSAKRKLFYKTKNKENTVFNTDDFYGKRLFDEFGGISYGIESGDLNASMISHSLKTQEIELSFKEFQKKINIKLQGKFNVYNLLTAVGVAIRLGLSLEEITDRLEKLESAPGRFECIEAGQNFMVVVDYAHTADALENILSALNEIKIEKIITVFGCGGDRDLSKRKPMAETAEKLSDIVIVTSDNPRTEDPVKILDEVSKGLSSLKDSLLEIDREKAIEKAVGMAKKNDIVLIAGKGHEDYQIIGKDKIHFDDKEVALKYIQGKKL</sequence>
<dbReference type="NCBIfam" id="NF001124">
    <property type="entry name" value="PRK00139.1-2"/>
    <property type="match status" value="1"/>
</dbReference>
<protein>
    <recommendedName>
        <fullName evidence="11">UDP-N-acetylmuramoyl-L-alanyl-D-glutamate--2,6-diaminopimelate ligase</fullName>
        <ecNumber evidence="11">6.3.2.13</ecNumber>
    </recommendedName>
    <alternativeName>
        <fullName evidence="11">Meso-A2pm-adding enzyme</fullName>
    </alternativeName>
    <alternativeName>
        <fullName evidence="11">Meso-diaminopimelate-adding enzyme</fullName>
    </alternativeName>
    <alternativeName>
        <fullName evidence="11">UDP-MurNAc-L-Ala-D-Glu:meso-diaminopimelate ligase</fullName>
    </alternativeName>
    <alternativeName>
        <fullName evidence="11">UDP-MurNAc-tripeptide synthetase</fullName>
    </alternativeName>
    <alternativeName>
        <fullName evidence="11">UDP-N-acetylmuramyl-tripeptide synthetase</fullName>
    </alternativeName>
</protein>
<feature type="binding site" evidence="11">
    <location>
        <position position="28"/>
    </location>
    <ligand>
        <name>UDP-N-acetyl-alpha-D-muramoyl-L-alanyl-D-glutamate</name>
        <dbReference type="ChEBI" id="CHEBI:83900"/>
    </ligand>
</feature>
<keyword evidence="17" id="KW-1185">Reference proteome</keyword>
<dbReference type="RefSeq" id="WP_013387990.1">
    <property type="nucleotide sequence ID" value="NC_014632.1"/>
</dbReference>
<evidence type="ECO:0000256" key="7">
    <source>
        <dbReference type="ARBA" id="ARBA00022960"/>
    </source>
</evidence>
<comment type="function">
    <text evidence="11">Catalyzes the addition of meso-diaminopimelic acid to the nucleotide precursor UDP-N-acetylmuramoyl-L-alanyl-D-glutamate (UMAG) in the biosynthesis of bacterial cell-wall peptidoglycan.</text>
</comment>
<keyword evidence="9 11" id="KW-0131">Cell cycle</keyword>
<comment type="cofactor">
    <cofactor evidence="11">
        <name>Mg(2+)</name>
        <dbReference type="ChEBI" id="CHEBI:18420"/>
    </cofactor>
</comment>
<evidence type="ECO:0000256" key="8">
    <source>
        <dbReference type="ARBA" id="ARBA00022984"/>
    </source>
</evidence>
<feature type="modified residue" description="N6-carboxylysine" evidence="11">
    <location>
        <position position="215"/>
    </location>
</feature>
<dbReference type="GO" id="GO:0005737">
    <property type="term" value="C:cytoplasm"/>
    <property type="evidence" value="ECO:0007669"/>
    <property type="project" value="UniProtKB-SubCell"/>
</dbReference>
<name>E3H8Q9_ILYPC</name>
<feature type="binding site" evidence="11">
    <location>
        <position position="447"/>
    </location>
    <ligand>
        <name>meso-2,6-diaminopimelate</name>
        <dbReference type="ChEBI" id="CHEBI:57791"/>
    </ligand>
</feature>
<evidence type="ECO:0000256" key="9">
    <source>
        <dbReference type="ARBA" id="ARBA00023306"/>
    </source>
</evidence>
<keyword evidence="10 11" id="KW-0961">Cell wall biogenesis/degradation</keyword>
<dbReference type="OrthoDB" id="9800958at2"/>
<feature type="domain" description="Mur ligase N-terminal catalytic" evidence="13">
    <location>
        <begin position="22"/>
        <end position="94"/>
    </location>
</feature>
<dbReference type="UniPathway" id="UPA00219"/>
<dbReference type="KEGG" id="ipo:Ilyop_1544"/>
<dbReference type="GO" id="GO:0071555">
    <property type="term" value="P:cell wall organization"/>
    <property type="evidence" value="ECO:0007669"/>
    <property type="project" value="UniProtKB-KW"/>
</dbReference>
<dbReference type="AlphaFoldDB" id="E3H8Q9"/>
<feature type="binding site" evidence="11">
    <location>
        <begin position="396"/>
        <end position="399"/>
    </location>
    <ligand>
        <name>meso-2,6-diaminopimelate</name>
        <dbReference type="ChEBI" id="CHEBI:57791"/>
    </ligand>
</feature>
<dbReference type="NCBIfam" id="TIGR01085">
    <property type="entry name" value="murE"/>
    <property type="match status" value="1"/>
</dbReference>
<dbReference type="eggNOG" id="COG0769">
    <property type="taxonomic scope" value="Bacteria"/>
</dbReference>
<evidence type="ECO:0000313" key="16">
    <source>
        <dbReference type="EMBL" id="ADO83323.1"/>
    </source>
</evidence>
<evidence type="ECO:0000256" key="10">
    <source>
        <dbReference type="ARBA" id="ARBA00023316"/>
    </source>
</evidence>
<dbReference type="InterPro" id="IPR013221">
    <property type="entry name" value="Mur_ligase_cen"/>
</dbReference>
<dbReference type="STRING" id="572544.Ilyop_1544"/>